<dbReference type="PANTHER" id="PTHR31296">
    <property type="entry name" value="UPF0565 PROTEIN C2ORF69"/>
    <property type="match status" value="1"/>
</dbReference>
<reference evidence="1" key="1">
    <citation type="submission" date="2022-05" db="EMBL/GenBank/DDBJ databases">
        <title>The Musa troglodytarum L. genome provides insights into the mechanism of non-climacteric behaviour and enrichment of carotenoids.</title>
        <authorList>
            <person name="Wang J."/>
        </authorList>
    </citation>
    <scope>NUCLEOTIDE SEQUENCE</scope>
    <source>
        <tissue evidence="1">Leaf</tissue>
    </source>
</reference>
<protein>
    <submittedName>
        <fullName evidence="1">Uncharacterized protein family UPF0565</fullName>
    </submittedName>
</protein>
<dbReference type="AlphaFoldDB" id="A0A9E7KS84"/>
<dbReference type="OrthoDB" id="419333at2759"/>
<keyword evidence="2" id="KW-1185">Reference proteome</keyword>
<evidence type="ECO:0000313" key="1">
    <source>
        <dbReference type="EMBL" id="URE25744.1"/>
    </source>
</evidence>
<gene>
    <name evidence="1" type="ORF">MUK42_34359</name>
</gene>
<dbReference type="EMBL" id="CP097510">
    <property type="protein sequence ID" value="URE25744.1"/>
    <property type="molecule type" value="Genomic_DNA"/>
</dbReference>
<name>A0A9E7KS84_9LILI</name>
<dbReference type="GO" id="GO:0005739">
    <property type="term" value="C:mitochondrion"/>
    <property type="evidence" value="ECO:0007669"/>
    <property type="project" value="TreeGrafter"/>
</dbReference>
<sequence>MDRWTGCFKVSLNPTKAGSCLKVAASLMFSPSSRTLLMPSVNAIFFNGDKVHGTGNSVIERLSDSRNISELLVSKLGCSANVWVVEASTFNGPFAVYKEFIPSLTSRGDPKRYDPNGFPASSAIVAILSSDRTTGLLYVCQDKPQCNGLEKVPSLTSSNLVEQTKGNVDSRTLLPTPFPKTIILGFSKGGTVVNQLVTEFAHLKASPQIFDRRQDHLYPISEDDLLFSISEFHYVDVGLNSAGAYLTDRTVVKKVAELLSVHNASIRFVLHGTPRQWFDRHRPWIRKEKDIMLQLLKDEAHRCEGKLQATERFYFANSLPSLQMHFEIIQASMEVVLPGTVVHGWLSETVLRHAMDDTLLVPVNLDYPSGGCVIPDASDALAMFDDNYLQQSPSFRRSLAANSVFVAAAAANVTTSAEEDEKLRRTCPLLLLLLHLGLFFRLMI</sequence>
<proteinExistence type="predicted"/>
<dbReference type="PANTHER" id="PTHR31296:SF1">
    <property type="entry name" value="MITOCHONDRIAL PROTEIN C2ORF69"/>
    <property type="match status" value="1"/>
</dbReference>
<dbReference type="Pfam" id="PF10561">
    <property type="entry name" value="C2orf69"/>
    <property type="match status" value="1"/>
</dbReference>
<dbReference type="Proteomes" id="UP001055439">
    <property type="component" value="Chromosome 8"/>
</dbReference>
<dbReference type="InterPro" id="IPR018881">
    <property type="entry name" value="C2orf69_mit"/>
</dbReference>
<accession>A0A9E7KS84</accession>
<evidence type="ECO:0000313" key="2">
    <source>
        <dbReference type="Proteomes" id="UP001055439"/>
    </source>
</evidence>
<organism evidence="1 2">
    <name type="scientific">Musa troglodytarum</name>
    <name type="common">fe'i banana</name>
    <dbReference type="NCBI Taxonomy" id="320322"/>
    <lineage>
        <taxon>Eukaryota</taxon>
        <taxon>Viridiplantae</taxon>
        <taxon>Streptophyta</taxon>
        <taxon>Embryophyta</taxon>
        <taxon>Tracheophyta</taxon>
        <taxon>Spermatophyta</taxon>
        <taxon>Magnoliopsida</taxon>
        <taxon>Liliopsida</taxon>
        <taxon>Zingiberales</taxon>
        <taxon>Musaceae</taxon>
        <taxon>Musa</taxon>
    </lineage>
</organism>